<gene>
    <name evidence="2" type="ORF">BGW36DRAFT_382583</name>
</gene>
<proteinExistence type="predicted"/>
<reference evidence="2" key="1">
    <citation type="submission" date="2021-12" db="EMBL/GenBank/DDBJ databases">
        <title>Convergent genome expansion in fungi linked to evolution of root-endophyte symbiosis.</title>
        <authorList>
            <consortium name="DOE Joint Genome Institute"/>
            <person name="Ke Y.-H."/>
            <person name="Bonito G."/>
            <person name="Liao H.-L."/>
            <person name="Looney B."/>
            <person name="Rojas-Flechas A."/>
            <person name="Nash J."/>
            <person name="Hameed K."/>
            <person name="Schadt C."/>
            <person name="Martin F."/>
            <person name="Crous P.W."/>
            <person name="Miettinen O."/>
            <person name="Magnuson J.K."/>
            <person name="Labbe J."/>
            <person name="Jacobson D."/>
            <person name="Doktycz M.J."/>
            <person name="Veneault-Fourrey C."/>
            <person name="Kuo A."/>
            <person name="Mondo S."/>
            <person name="Calhoun S."/>
            <person name="Riley R."/>
            <person name="Ohm R."/>
            <person name="LaButti K."/>
            <person name="Andreopoulos B."/>
            <person name="Pangilinan J."/>
            <person name="Nolan M."/>
            <person name="Tritt A."/>
            <person name="Clum A."/>
            <person name="Lipzen A."/>
            <person name="Daum C."/>
            <person name="Barry K."/>
            <person name="Grigoriev I.V."/>
            <person name="Vilgalys R."/>
        </authorList>
    </citation>
    <scope>NUCLEOTIDE SEQUENCE</scope>
    <source>
        <strain evidence="2">PMI_201</strain>
    </source>
</reference>
<dbReference type="Pfam" id="PF00753">
    <property type="entry name" value="Lactamase_B"/>
    <property type="match status" value="1"/>
</dbReference>
<keyword evidence="3" id="KW-1185">Reference proteome</keyword>
<dbReference type="EMBL" id="JAJTJA010000008">
    <property type="protein sequence ID" value="KAH8695377.1"/>
    <property type="molecule type" value="Genomic_DNA"/>
</dbReference>
<dbReference type="PANTHER" id="PTHR42951">
    <property type="entry name" value="METALLO-BETA-LACTAMASE DOMAIN-CONTAINING"/>
    <property type="match status" value="1"/>
</dbReference>
<dbReference type="InterPro" id="IPR050855">
    <property type="entry name" value="NDM-1-like"/>
</dbReference>
<dbReference type="Proteomes" id="UP001201262">
    <property type="component" value="Unassembled WGS sequence"/>
</dbReference>
<dbReference type="AlphaFoldDB" id="A0AAD4KN43"/>
<organism evidence="2 3">
    <name type="scientific">Talaromyces proteolyticus</name>
    <dbReference type="NCBI Taxonomy" id="1131652"/>
    <lineage>
        <taxon>Eukaryota</taxon>
        <taxon>Fungi</taxon>
        <taxon>Dikarya</taxon>
        <taxon>Ascomycota</taxon>
        <taxon>Pezizomycotina</taxon>
        <taxon>Eurotiomycetes</taxon>
        <taxon>Eurotiomycetidae</taxon>
        <taxon>Eurotiales</taxon>
        <taxon>Trichocomaceae</taxon>
        <taxon>Talaromyces</taxon>
        <taxon>Talaromyces sect. Bacilispori</taxon>
    </lineage>
</organism>
<evidence type="ECO:0000313" key="2">
    <source>
        <dbReference type="EMBL" id="KAH8695377.1"/>
    </source>
</evidence>
<feature type="domain" description="Metallo-beta-lactamase" evidence="1">
    <location>
        <begin position="30"/>
        <end position="218"/>
    </location>
</feature>
<dbReference type="CDD" id="cd07739">
    <property type="entry name" value="metallo-hydrolase-like_MBL-fold"/>
    <property type="match status" value="1"/>
</dbReference>
<name>A0AAD4KN43_9EURO</name>
<dbReference type="Gene3D" id="3.60.15.10">
    <property type="entry name" value="Ribonuclease Z/Hydroxyacylglutathione hydrolase-like"/>
    <property type="match status" value="1"/>
</dbReference>
<accession>A0AAD4KN43</accession>
<evidence type="ECO:0000259" key="1">
    <source>
        <dbReference type="SMART" id="SM00849"/>
    </source>
</evidence>
<protein>
    <submittedName>
        <fullName evidence="2">Metallo-beta-lactamase domain protein</fullName>
    </submittedName>
</protein>
<dbReference type="InterPro" id="IPR001279">
    <property type="entry name" value="Metallo-B-lactamas"/>
</dbReference>
<dbReference type="SMART" id="SM00849">
    <property type="entry name" value="Lactamase_B"/>
    <property type="match status" value="1"/>
</dbReference>
<dbReference type="SUPFAM" id="SSF56281">
    <property type="entry name" value="Metallo-hydrolase/oxidoreductase"/>
    <property type="match status" value="1"/>
</dbReference>
<sequence length="283" mass="31343">MGLQYKVFYSRRPGVNRSVPAGHDHLKWVPSSSTLIYGEIDAALIDTPLTIEAGKQLVEWVVASGKNLTQIYVTHAHGDHFFGCAALLQEFPKAKVLATKEVVVRMEQEIRPERLNSFWARLFPGEIPTGLVTAEPLPIDEFELEGEKLVVVRTGHTDTDDTTALWVPSIGLVVTGDSVYNNTHPYLGESGSKQKRLEWIASLDKIAALKPDFVVGGHSDPSKGHSPAAIGETKSYLQDFEHFHEITTTVDELYYRMLEKHPDRLNPGSLWGAATTVKNASQV</sequence>
<evidence type="ECO:0000313" key="3">
    <source>
        <dbReference type="Proteomes" id="UP001201262"/>
    </source>
</evidence>
<dbReference type="GeneID" id="70246849"/>
<dbReference type="PANTHER" id="PTHR42951:SF14">
    <property type="entry name" value="METALLO-BETA-LACTAMASE SUPERFAMILY PROTEIN"/>
    <property type="match status" value="1"/>
</dbReference>
<comment type="caution">
    <text evidence="2">The sequence shown here is derived from an EMBL/GenBank/DDBJ whole genome shotgun (WGS) entry which is preliminary data.</text>
</comment>
<dbReference type="RefSeq" id="XP_046070519.1">
    <property type="nucleotide sequence ID" value="XM_046216562.1"/>
</dbReference>
<dbReference type="InterPro" id="IPR036866">
    <property type="entry name" value="RibonucZ/Hydroxyglut_hydro"/>
</dbReference>